<keyword evidence="2" id="KW-1185">Reference proteome</keyword>
<dbReference type="EMBL" id="AP023356">
    <property type="protein sequence ID" value="BCJ45359.1"/>
    <property type="molecule type" value="Genomic_DNA"/>
</dbReference>
<accession>A0ABN6CK38</accession>
<dbReference type="Proteomes" id="UP000676967">
    <property type="component" value="Chromosome"/>
</dbReference>
<protein>
    <submittedName>
        <fullName evidence="1">Uncharacterized protein</fullName>
    </submittedName>
</protein>
<evidence type="ECO:0000313" key="1">
    <source>
        <dbReference type="EMBL" id="BCJ45359.1"/>
    </source>
</evidence>
<sequence>MKARPIYVCRFGCPGHRRIRPGRWAWWITDGPTGPVAAEGTTRTERGALRQLDRALSRVQLAVGDHVCRRPILHPLDVFEAAKLTARLEADGVPVTVQVPVDGQVVLFPALELTTAQEAHTYRLVARETDAPVRWAGVA</sequence>
<name>A0ABN6CK38_9ACTN</name>
<proteinExistence type="predicted"/>
<organism evidence="1 2">
    <name type="scientific">Actinoplanes ianthinogenes</name>
    <dbReference type="NCBI Taxonomy" id="122358"/>
    <lineage>
        <taxon>Bacteria</taxon>
        <taxon>Bacillati</taxon>
        <taxon>Actinomycetota</taxon>
        <taxon>Actinomycetes</taxon>
        <taxon>Micromonosporales</taxon>
        <taxon>Micromonosporaceae</taxon>
        <taxon>Actinoplanes</taxon>
    </lineage>
</organism>
<dbReference type="RefSeq" id="WP_189336352.1">
    <property type="nucleotide sequence ID" value="NZ_AP023356.1"/>
</dbReference>
<gene>
    <name evidence="1" type="ORF">Aiant_60160</name>
</gene>
<reference evidence="1 2" key="1">
    <citation type="submission" date="2020-08" db="EMBL/GenBank/DDBJ databases">
        <title>Whole genome shotgun sequence of Actinoplanes ianthinogenes NBRC 13996.</title>
        <authorList>
            <person name="Komaki H."/>
            <person name="Tamura T."/>
        </authorList>
    </citation>
    <scope>NUCLEOTIDE SEQUENCE [LARGE SCALE GENOMIC DNA]</scope>
    <source>
        <strain evidence="1 2">NBRC 13996</strain>
    </source>
</reference>
<evidence type="ECO:0000313" key="2">
    <source>
        <dbReference type="Proteomes" id="UP000676967"/>
    </source>
</evidence>